<reference evidence="2 3" key="1">
    <citation type="submission" date="2019-09" db="EMBL/GenBank/DDBJ databases">
        <authorList>
            <person name="Wang X."/>
        </authorList>
    </citation>
    <scope>NUCLEOTIDE SEQUENCE [LARGE SCALE GENOMIC DNA]</scope>
    <source>
        <strain evidence="2 3">CICC 11023</strain>
    </source>
</reference>
<feature type="transmembrane region" description="Helical" evidence="1">
    <location>
        <begin position="128"/>
        <end position="149"/>
    </location>
</feature>
<feature type="transmembrane region" description="Helical" evidence="1">
    <location>
        <begin position="28"/>
        <end position="46"/>
    </location>
</feature>
<dbReference type="Proteomes" id="UP000323876">
    <property type="component" value="Unassembled WGS sequence"/>
</dbReference>
<sequence>MRTAALGFACAALVTELAWLLFFDGSLGWITATAVAVVAVQVGTLGRVRVVSVVVRVVLGLLLLGSVADRFGLLGGPGDAGVSWGSFDAFVDYTRTLLPGFVSGLASPAAVAATILEFGLGIALVAGLVPRITAAGTAGLLAVFMLAMWTSLGFAAMSAYAVPVLAGGAALLVVAQKPVVERISAAEQRVLPEPA</sequence>
<keyword evidence="3" id="KW-1185">Reference proteome</keyword>
<gene>
    <name evidence="2" type="ORF">F3087_41305</name>
</gene>
<dbReference type="EMBL" id="VXLC01000033">
    <property type="protein sequence ID" value="KAA8880545.1"/>
    <property type="molecule type" value="Genomic_DNA"/>
</dbReference>
<keyword evidence="1" id="KW-0472">Membrane</keyword>
<evidence type="ECO:0000313" key="3">
    <source>
        <dbReference type="Proteomes" id="UP000323876"/>
    </source>
</evidence>
<feature type="transmembrane region" description="Helical" evidence="1">
    <location>
        <begin position="155"/>
        <end position="175"/>
    </location>
</feature>
<keyword evidence="1" id="KW-1133">Transmembrane helix</keyword>
<accession>A0A5N0DX00</accession>
<dbReference type="AlphaFoldDB" id="A0A5N0DX00"/>
<evidence type="ECO:0008006" key="4">
    <source>
        <dbReference type="Google" id="ProtNLM"/>
    </source>
</evidence>
<comment type="caution">
    <text evidence="2">The sequence shown here is derived from an EMBL/GenBank/DDBJ whole genome shotgun (WGS) entry which is preliminary data.</text>
</comment>
<dbReference type="OrthoDB" id="5198661at2"/>
<dbReference type="RefSeq" id="WP_150407625.1">
    <property type="nucleotide sequence ID" value="NZ_VXLC01000033.1"/>
</dbReference>
<organism evidence="2 3">
    <name type="scientific">Nocardia colli</name>
    <dbReference type="NCBI Taxonomy" id="2545717"/>
    <lineage>
        <taxon>Bacteria</taxon>
        <taxon>Bacillati</taxon>
        <taxon>Actinomycetota</taxon>
        <taxon>Actinomycetes</taxon>
        <taxon>Mycobacteriales</taxon>
        <taxon>Nocardiaceae</taxon>
        <taxon>Nocardia</taxon>
    </lineage>
</organism>
<protein>
    <recommendedName>
        <fullName evidence="4">DoxX family membrane protein</fullName>
    </recommendedName>
</protein>
<feature type="transmembrane region" description="Helical" evidence="1">
    <location>
        <begin position="96"/>
        <end position="116"/>
    </location>
</feature>
<proteinExistence type="predicted"/>
<feature type="transmembrane region" description="Helical" evidence="1">
    <location>
        <begin position="53"/>
        <end position="76"/>
    </location>
</feature>
<evidence type="ECO:0000256" key="1">
    <source>
        <dbReference type="SAM" id="Phobius"/>
    </source>
</evidence>
<keyword evidence="1" id="KW-0812">Transmembrane</keyword>
<name>A0A5N0DX00_9NOCA</name>
<evidence type="ECO:0000313" key="2">
    <source>
        <dbReference type="EMBL" id="KAA8880545.1"/>
    </source>
</evidence>